<accession>A0AAV2QZR5</accession>
<feature type="domain" description="VWFD" evidence="1">
    <location>
        <begin position="1"/>
        <end position="68"/>
    </location>
</feature>
<organism evidence="2 3">
    <name type="scientific">Meganyctiphanes norvegica</name>
    <name type="common">Northern krill</name>
    <name type="synonym">Thysanopoda norvegica</name>
    <dbReference type="NCBI Taxonomy" id="48144"/>
    <lineage>
        <taxon>Eukaryota</taxon>
        <taxon>Metazoa</taxon>
        <taxon>Ecdysozoa</taxon>
        <taxon>Arthropoda</taxon>
        <taxon>Crustacea</taxon>
        <taxon>Multicrustacea</taxon>
        <taxon>Malacostraca</taxon>
        <taxon>Eumalacostraca</taxon>
        <taxon>Eucarida</taxon>
        <taxon>Euphausiacea</taxon>
        <taxon>Euphausiidae</taxon>
        <taxon>Meganyctiphanes</taxon>
    </lineage>
</organism>
<dbReference type="Proteomes" id="UP001497623">
    <property type="component" value="Unassembled WGS sequence"/>
</dbReference>
<proteinExistence type="predicted"/>
<feature type="non-terminal residue" evidence="2">
    <location>
        <position position="108"/>
    </location>
</feature>
<feature type="non-terminal residue" evidence="2">
    <location>
        <position position="1"/>
    </location>
</feature>
<protein>
    <recommendedName>
        <fullName evidence="1">VWFD domain-containing protein</fullName>
    </recommendedName>
</protein>
<dbReference type="EMBL" id="CAXKWB010011974">
    <property type="protein sequence ID" value="CAL4102905.1"/>
    <property type="molecule type" value="Genomic_DNA"/>
</dbReference>
<comment type="caution">
    <text evidence="2">The sequence shown here is derived from an EMBL/GenBank/DDBJ whole genome shotgun (WGS) entry which is preliminary data.</text>
</comment>
<gene>
    <name evidence="2" type="ORF">MNOR_LOCUS17428</name>
</gene>
<evidence type="ECO:0000313" key="3">
    <source>
        <dbReference type="Proteomes" id="UP001497623"/>
    </source>
</evidence>
<evidence type="ECO:0000313" key="2">
    <source>
        <dbReference type="EMBL" id="CAL4102905.1"/>
    </source>
</evidence>
<keyword evidence="3" id="KW-1185">Reference proteome</keyword>
<dbReference type="InterPro" id="IPR001846">
    <property type="entry name" value="VWF_type-D"/>
</dbReference>
<sequence>VSLCLYKGVQYSNLWVWAWPSLKNKLHGICGSFTENIHDYYTARNTSHQTDATAFADTWQIENININQRSVFEDKCLNEIVLAEITATCNNITRGICDKDPIYCEGFI</sequence>
<name>A0AAV2QZR5_MEGNR</name>
<dbReference type="AlphaFoldDB" id="A0AAV2QZR5"/>
<dbReference type="PROSITE" id="PS51233">
    <property type="entry name" value="VWFD"/>
    <property type="match status" value="1"/>
</dbReference>
<reference evidence="2 3" key="1">
    <citation type="submission" date="2024-05" db="EMBL/GenBank/DDBJ databases">
        <authorList>
            <person name="Wallberg A."/>
        </authorList>
    </citation>
    <scope>NUCLEOTIDE SEQUENCE [LARGE SCALE GENOMIC DNA]</scope>
</reference>
<evidence type="ECO:0000259" key="1">
    <source>
        <dbReference type="PROSITE" id="PS51233"/>
    </source>
</evidence>